<proteinExistence type="predicted"/>
<evidence type="ECO:0000313" key="3">
    <source>
        <dbReference type="Proteomes" id="UP000288805"/>
    </source>
</evidence>
<feature type="region of interest" description="Disordered" evidence="1">
    <location>
        <begin position="9"/>
        <end position="29"/>
    </location>
</feature>
<dbReference type="Proteomes" id="UP000288805">
    <property type="component" value="Unassembled WGS sequence"/>
</dbReference>
<comment type="caution">
    <text evidence="2">The sequence shown here is derived from an EMBL/GenBank/DDBJ whole genome shotgun (WGS) entry which is preliminary data.</text>
</comment>
<organism evidence="2 3">
    <name type="scientific">Vitis vinifera</name>
    <name type="common">Grape</name>
    <dbReference type="NCBI Taxonomy" id="29760"/>
    <lineage>
        <taxon>Eukaryota</taxon>
        <taxon>Viridiplantae</taxon>
        <taxon>Streptophyta</taxon>
        <taxon>Embryophyta</taxon>
        <taxon>Tracheophyta</taxon>
        <taxon>Spermatophyta</taxon>
        <taxon>Magnoliopsida</taxon>
        <taxon>eudicotyledons</taxon>
        <taxon>Gunneridae</taxon>
        <taxon>Pentapetalae</taxon>
        <taxon>rosids</taxon>
        <taxon>Vitales</taxon>
        <taxon>Vitaceae</taxon>
        <taxon>Viteae</taxon>
        <taxon>Vitis</taxon>
    </lineage>
</organism>
<evidence type="ECO:0000256" key="1">
    <source>
        <dbReference type="SAM" id="MobiDB-lite"/>
    </source>
</evidence>
<dbReference type="AlphaFoldDB" id="A0A438D6N2"/>
<sequence length="466" mass="52211">MGDYRRALTGLSKDGSKEGSNQSSSSALTINPTASFDHSSLQITLVNSMAGTFFNDPSHSSWDTNNALVMAWLINSMEEHIGSLYLVHEMAKAIWDKVRLSYSDIENSAQLCELRDHARDLKQGNKSMIEYYTSLTKIWQELDIFEPTNWCGECAGKYAKMLGTHPLPQIKEIFAEGKLQGRLANQSLKPQETFRRDTRAYQSTAKTQKLKTVNIGGLNLNKEQIEKLYKLLTPEKTTSNSLIAQKGCINLFSSYIPSSRQLKVKIADGSLSPIAGLEPLKLTLPLSLSQCYMFQTCLDWSSGKKISNASEDRGLYYFDEDTDESRQAQTISWKSPSLMRNSETGVPNLDVQQQPQQYIPELHVYTRRGNQQRVEDLVRPATCHNSHSNSGNSQVPLLAINSDDLPIALRKGICSSTQHPIAQVVKYNHLSSSMKALVSNLAEVEIPKTIEEALLRKNGKMQQKKK</sequence>
<accession>A0A438D6N2</accession>
<evidence type="ECO:0000313" key="2">
    <source>
        <dbReference type="EMBL" id="RVW31086.1"/>
    </source>
</evidence>
<dbReference type="PANTHER" id="PTHR37610:SF47">
    <property type="entry name" value="RETROTRANSPOSON COPIA-LIKE N-TERMINAL DOMAIN-CONTAINING PROTEIN"/>
    <property type="match status" value="1"/>
</dbReference>
<reference evidence="2 3" key="1">
    <citation type="journal article" date="2018" name="PLoS Genet.">
        <title>Population sequencing reveals clonal diversity and ancestral inbreeding in the grapevine cultivar Chardonnay.</title>
        <authorList>
            <person name="Roach M.J."/>
            <person name="Johnson D.L."/>
            <person name="Bohlmann J."/>
            <person name="van Vuuren H.J."/>
            <person name="Jones S.J."/>
            <person name="Pretorius I.S."/>
            <person name="Schmidt S.A."/>
            <person name="Borneman A.R."/>
        </authorList>
    </citation>
    <scope>NUCLEOTIDE SEQUENCE [LARGE SCALE GENOMIC DNA]</scope>
    <source>
        <strain evidence="3">cv. Chardonnay</strain>
        <tissue evidence="2">Leaf</tissue>
    </source>
</reference>
<evidence type="ECO:0008006" key="4">
    <source>
        <dbReference type="Google" id="ProtNLM"/>
    </source>
</evidence>
<dbReference type="PANTHER" id="PTHR37610">
    <property type="entry name" value="CCHC-TYPE DOMAIN-CONTAINING PROTEIN"/>
    <property type="match status" value="1"/>
</dbReference>
<dbReference type="EMBL" id="QGNW01001771">
    <property type="protein sequence ID" value="RVW31086.1"/>
    <property type="molecule type" value="Genomic_DNA"/>
</dbReference>
<gene>
    <name evidence="2" type="ORF">CK203_093148</name>
</gene>
<name>A0A438D6N2_VITVI</name>
<protein>
    <recommendedName>
        <fullName evidence="4">Retrotransposon gag domain-containing protein</fullName>
    </recommendedName>
</protein>